<dbReference type="GO" id="GO:0031267">
    <property type="term" value="F:small GTPase binding"/>
    <property type="evidence" value="ECO:0007669"/>
    <property type="project" value="InterPro"/>
</dbReference>
<evidence type="ECO:0000313" key="4">
    <source>
        <dbReference type="Proteomes" id="UP000031668"/>
    </source>
</evidence>
<evidence type="ECO:0000256" key="2">
    <source>
        <dbReference type="SAM" id="MobiDB-lite"/>
    </source>
</evidence>
<dbReference type="PIRSF" id="PIRSF008153">
    <property type="entry name" value="FMR1_interacting"/>
    <property type="match status" value="1"/>
</dbReference>
<dbReference type="PANTHER" id="PTHR12195">
    <property type="entry name" value="CYTOPLASMIC FMR1-INTERACTING PROTEIN-RELATED"/>
    <property type="match status" value="1"/>
</dbReference>
<dbReference type="PRINTS" id="PR01698">
    <property type="entry name" value="CYTOFMRPINTP"/>
</dbReference>
<dbReference type="EMBL" id="JWZT01002504">
    <property type="protein sequence ID" value="KII69249.1"/>
    <property type="molecule type" value="Genomic_DNA"/>
</dbReference>
<protein>
    <recommendedName>
        <fullName evidence="1">Cytoplasmic FMR1-interacting protein</fullName>
    </recommendedName>
</protein>
<dbReference type="GO" id="GO:0030833">
    <property type="term" value="P:regulation of actin filament polymerization"/>
    <property type="evidence" value="ECO:0007669"/>
    <property type="project" value="InterPro"/>
</dbReference>
<dbReference type="Proteomes" id="UP000031668">
    <property type="component" value="Unassembled WGS sequence"/>
</dbReference>
<dbReference type="AlphaFoldDB" id="A0A0C2IV47"/>
<evidence type="ECO:0000313" key="3">
    <source>
        <dbReference type="EMBL" id="KII69249.1"/>
    </source>
</evidence>
<name>A0A0C2IV47_THEKT</name>
<dbReference type="GO" id="GO:0005737">
    <property type="term" value="C:cytoplasm"/>
    <property type="evidence" value="ECO:0007669"/>
    <property type="project" value="UniProtKB-UniRule"/>
</dbReference>
<feature type="region of interest" description="Disordered" evidence="2">
    <location>
        <begin position="1238"/>
        <end position="1259"/>
    </location>
</feature>
<feature type="compositionally biased region" description="Pro residues" evidence="2">
    <location>
        <begin position="1250"/>
        <end position="1259"/>
    </location>
</feature>
<dbReference type="Pfam" id="PF05994">
    <property type="entry name" value="FragX_IP"/>
    <property type="match status" value="1"/>
</dbReference>
<sequence length="1259" mass="145687">MKNTINTRITDLEQLDISIDSQEVKSGSISENDAWRYDSNFEDCGSFCLELSRLLQEGMLFRHVNDIIQEGMGVHVSLLYNWRSISTSFCAIPVDENHQNDFIQSQFCVLIEPMKKLYTLSKFIDQTLVQLVEIVDKCLQQLVVKIPISEGMLESIGKLIHMLMIIDNIRSSNPSIRHDFSVFKKAHIIVQDKQESEQAAKISQLTIYTSQPLEIIRQLKTLLSFDPRRYKVIREVLKLHGNVLENQRFYDPHKGSQLILILLGCLTVLDQQKSLGNKLAKHKISFARLDKIFQETPAIALVGDTICQVRDLLKITNVNFDFGLLDPCFIIKNESTFDIVAKIPEFRNEYLGVMSELLLSLNSSNIVDTHSGLFDISLEDAKNLYQVSTKALKVIRNWSFTVQRLFFCRISNSYSPLMFNDRADNVSDYSLLIRYNYSQAEKNSISQVIFMIKSMFNFIKGRENLIVSAINNHIYNIFQNFVQSTIIPLHLKIQTCKCEVFRTRINIIKNICTEEFDVVDFKESKIMKRIYNLHQRSTSALSTKFYLARTILEVVLQMKETKKYIDNAFVSQIQAFLNEISMFSEIMNFSKCLDQCTRLDTLWFKDFYIDLSVDEPLQNPFDDTITWIIISHLLKARQPNDSEFTLYLIGIYIDAADSILNKLKVSHLNEQVLSEADFVFKQLCNHLAILIYSRRRAETFNHSIDKSYKNKICQKLTVSDKKYITETEIKFPKLRHFSNLCKQLSTRFLGGRIKFHALLCERLHHSIKESLRYCIKYYENQNIHSVILLSSLIDTYQEIHVNISEDFLLPPFEVIYREVNQDMEGCLPQITHQIIKYLVNDLAQNYSFSMVTERFVRCGEVLSTKHTSTPVSFDMMLIYPSKSIMNFFNDQHSYYSQFVGIEHFMEIYKLVGHSGFGAIVDEIKKCISNLIPSSIKNSVVKLLDIMPSSAQFPPITNGFTNVMDFFSMSLYKFSISEQIHSEILHSFRILGNYIVMVYMLEKAMYSHEAHELFLSAPFDGFFTIELNQNSLVETSSYKHEFIKSYTFDKFPQDSIPQHLKDALDQAKELDRGRMNNCISIYVSIIDHVREQLTDTFWTDKYPWIDVVSEGSRELNRVFSAIFYYISLCGLNQELSAQYLFGDGVIYGLIFLIVCLGLEDWVEVSDICSHAISAFEHDLMNKNKEELDSIEEKAIINNSSNLMNGGDVTGPYAETIASMRVVISKRRQILKFFSDKLSRRTPSKPESLISIPPPKFVPKK</sequence>
<accession>A0A0C2IV47</accession>
<proteinExistence type="inferred from homology"/>
<evidence type="ECO:0000256" key="1">
    <source>
        <dbReference type="PIRNR" id="PIRNR008153"/>
    </source>
</evidence>
<comment type="caution">
    <text evidence="3">The sequence shown here is derived from an EMBL/GenBank/DDBJ whole genome shotgun (WGS) entry which is preliminary data.</text>
</comment>
<reference evidence="3 4" key="1">
    <citation type="journal article" date="2014" name="Genome Biol. Evol.">
        <title>The genome of the myxosporean Thelohanellus kitauei shows adaptations to nutrient acquisition within its fish host.</title>
        <authorList>
            <person name="Yang Y."/>
            <person name="Xiong J."/>
            <person name="Zhou Z."/>
            <person name="Huo F."/>
            <person name="Miao W."/>
            <person name="Ran C."/>
            <person name="Liu Y."/>
            <person name="Zhang J."/>
            <person name="Feng J."/>
            <person name="Wang M."/>
            <person name="Wang M."/>
            <person name="Wang L."/>
            <person name="Yao B."/>
        </authorList>
    </citation>
    <scope>NUCLEOTIDE SEQUENCE [LARGE SCALE GENOMIC DNA]</scope>
    <source>
        <strain evidence="3">Wuqing</strain>
    </source>
</reference>
<organism evidence="3 4">
    <name type="scientific">Thelohanellus kitauei</name>
    <name type="common">Myxosporean</name>
    <dbReference type="NCBI Taxonomy" id="669202"/>
    <lineage>
        <taxon>Eukaryota</taxon>
        <taxon>Metazoa</taxon>
        <taxon>Cnidaria</taxon>
        <taxon>Myxozoa</taxon>
        <taxon>Myxosporea</taxon>
        <taxon>Bivalvulida</taxon>
        <taxon>Platysporina</taxon>
        <taxon>Myxobolidae</taxon>
        <taxon>Thelohanellus</taxon>
    </lineage>
</organism>
<keyword evidence="4" id="KW-1185">Reference proteome</keyword>
<comment type="similarity">
    <text evidence="1">Belongs to the CYFIP family.</text>
</comment>
<dbReference type="OMA" id="NLGFRSC"/>
<gene>
    <name evidence="3" type="ORF">RF11_04022</name>
</gene>
<keyword evidence="1" id="KW-0963">Cytoplasm</keyword>
<dbReference type="InterPro" id="IPR008081">
    <property type="entry name" value="Cytoplasmic_FMR1-int"/>
</dbReference>
<dbReference type="OrthoDB" id="10265867at2759"/>